<comment type="subcellular location">
    <subcellularLocation>
        <location evidence="1">Membrane</location>
        <topology evidence="1">Multi-pass membrane protein</topology>
    </subcellularLocation>
</comment>
<evidence type="ECO:0000256" key="9">
    <source>
        <dbReference type="SAM" id="Phobius"/>
    </source>
</evidence>
<evidence type="ECO:0000256" key="7">
    <source>
        <dbReference type="ARBA" id="ARBA00023303"/>
    </source>
</evidence>
<reference evidence="11 12" key="1">
    <citation type="journal article" date="2014" name="Nat. Commun.">
        <title>Klebsormidium flaccidum genome reveals primary factors for plant terrestrial adaptation.</title>
        <authorList>
            <person name="Hori K."/>
            <person name="Maruyama F."/>
            <person name="Fujisawa T."/>
            <person name="Togashi T."/>
            <person name="Yamamoto N."/>
            <person name="Seo M."/>
            <person name="Sato S."/>
            <person name="Yamada T."/>
            <person name="Mori H."/>
            <person name="Tajima N."/>
            <person name="Moriyama T."/>
            <person name="Ikeuchi M."/>
            <person name="Watanabe M."/>
            <person name="Wada H."/>
            <person name="Kobayashi K."/>
            <person name="Saito M."/>
            <person name="Masuda T."/>
            <person name="Sasaki-Sekimoto Y."/>
            <person name="Mashiguchi K."/>
            <person name="Awai K."/>
            <person name="Shimojima M."/>
            <person name="Masuda S."/>
            <person name="Iwai M."/>
            <person name="Nobusawa T."/>
            <person name="Narise T."/>
            <person name="Kondo S."/>
            <person name="Saito H."/>
            <person name="Sato R."/>
            <person name="Murakawa M."/>
            <person name="Ihara Y."/>
            <person name="Oshima-Yamada Y."/>
            <person name="Ohtaka K."/>
            <person name="Satoh M."/>
            <person name="Sonobe K."/>
            <person name="Ishii M."/>
            <person name="Ohtani R."/>
            <person name="Kanamori-Sato M."/>
            <person name="Honoki R."/>
            <person name="Miyazaki D."/>
            <person name="Mochizuki H."/>
            <person name="Umetsu J."/>
            <person name="Higashi K."/>
            <person name="Shibata D."/>
            <person name="Kamiya Y."/>
            <person name="Sato N."/>
            <person name="Nakamura Y."/>
            <person name="Tabata S."/>
            <person name="Ida S."/>
            <person name="Kurokawa K."/>
            <person name="Ohta H."/>
        </authorList>
    </citation>
    <scope>NUCLEOTIDE SEQUENCE [LARGE SCALE GENOMIC DNA]</scope>
    <source>
        <strain evidence="11 12">NIES-2285</strain>
    </source>
</reference>
<dbReference type="Proteomes" id="UP000054558">
    <property type="component" value="Unassembled WGS sequence"/>
</dbReference>
<gene>
    <name evidence="11" type="ORF">KFL_004060060</name>
</gene>
<organism evidence="11 12">
    <name type="scientific">Klebsormidium nitens</name>
    <name type="common">Green alga</name>
    <name type="synonym">Ulothrix nitens</name>
    <dbReference type="NCBI Taxonomy" id="105231"/>
    <lineage>
        <taxon>Eukaryota</taxon>
        <taxon>Viridiplantae</taxon>
        <taxon>Streptophyta</taxon>
        <taxon>Klebsormidiophyceae</taxon>
        <taxon>Klebsormidiales</taxon>
        <taxon>Klebsormidiaceae</taxon>
        <taxon>Klebsormidium</taxon>
    </lineage>
</organism>
<feature type="transmembrane region" description="Helical" evidence="9">
    <location>
        <begin position="309"/>
        <end position="328"/>
    </location>
</feature>
<dbReference type="CDD" id="cd00038">
    <property type="entry name" value="CAP_ED"/>
    <property type="match status" value="1"/>
</dbReference>
<keyword evidence="6 9" id="KW-0472">Membrane</keyword>
<dbReference type="PROSITE" id="PS50042">
    <property type="entry name" value="CNMP_BINDING_3"/>
    <property type="match status" value="1"/>
</dbReference>
<dbReference type="Gene3D" id="2.60.120.10">
    <property type="entry name" value="Jelly Rolls"/>
    <property type="match status" value="1"/>
</dbReference>
<dbReference type="SUPFAM" id="SSF51206">
    <property type="entry name" value="cAMP-binding domain-like"/>
    <property type="match status" value="1"/>
</dbReference>
<dbReference type="InterPro" id="IPR003938">
    <property type="entry name" value="K_chnl_volt-dep_EAG/ELK/ERG"/>
</dbReference>
<keyword evidence="7" id="KW-0407">Ion channel</keyword>
<evidence type="ECO:0000256" key="4">
    <source>
        <dbReference type="ARBA" id="ARBA00022989"/>
    </source>
</evidence>
<protein>
    <submittedName>
        <fullName evidence="11">K+-channel ERG and related proteins</fullName>
    </submittedName>
</protein>
<dbReference type="SUPFAM" id="SSF81324">
    <property type="entry name" value="Voltage-gated potassium channels"/>
    <property type="match status" value="1"/>
</dbReference>
<dbReference type="AlphaFoldDB" id="A0A1Y1IDY4"/>
<evidence type="ECO:0000259" key="10">
    <source>
        <dbReference type="PROSITE" id="PS50042"/>
    </source>
</evidence>
<dbReference type="InterPro" id="IPR018490">
    <property type="entry name" value="cNMP-bd_dom_sf"/>
</dbReference>
<dbReference type="Pfam" id="PF00027">
    <property type="entry name" value="cNMP_binding"/>
    <property type="match status" value="1"/>
</dbReference>
<dbReference type="PANTHER" id="PTHR47823:SF11">
    <property type="entry name" value="K+-CHANNEL ERG AND RELATED PROTEINS"/>
    <property type="match status" value="1"/>
</dbReference>
<feature type="region of interest" description="Disordered" evidence="8">
    <location>
        <begin position="627"/>
        <end position="677"/>
    </location>
</feature>
<name>A0A1Y1IDY4_KLENI</name>
<feature type="domain" description="Cyclic nucleotide-binding" evidence="10">
    <location>
        <begin position="441"/>
        <end position="557"/>
    </location>
</feature>
<keyword evidence="3 9" id="KW-0812">Transmembrane</keyword>
<evidence type="ECO:0000256" key="1">
    <source>
        <dbReference type="ARBA" id="ARBA00004141"/>
    </source>
</evidence>
<feature type="transmembrane region" description="Helical" evidence="9">
    <location>
        <begin position="230"/>
        <end position="260"/>
    </location>
</feature>
<dbReference type="PRINTS" id="PR01463">
    <property type="entry name" value="EAGCHANLFMLY"/>
</dbReference>
<dbReference type="SMART" id="SM00100">
    <property type="entry name" value="cNMP"/>
    <property type="match status" value="1"/>
</dbReference>
<evidence type="ECO:0000313" key="12">
    <source>
        <dbReference type="Proteomes" id="UP000054558"/>
    </source>
</evidence>
<keyword evidence="5" id="KW-0406">Ion transport</keyword>
<feature type="transmembrane region" description="Helical" evidence="9">
    <location>
        <begin position="111"/>
        <end position="133"/>
    </location>
</feature>
<evidence type="ECO:0000256" key="5">
    <source>
        <dbReference type="ARBA" id="ARBA00023065"/>
    </source>
</evidence>
<dbReference type="GO" id="GO:0005249">
    <property type="term" value="F:voltage-gated potassium channel activity"/>
    <property type="evidence" value="ECO:0007669"/>
    <property type="project" value="InterPro"/>
</dbReference>
<dbReference type="InterPro" id="IPR000595">
    <property type="entry name" value="cNMP-bd_dom"/>
</dbReference>
<evidence type="ECO:0000313" key="11">
    <source>
        <dbReference type="EMBL" id="GAQ88172.1"/>
    </source>
</evidence>
<feature type="compositionally biased region" description="Basic and acidic residues" evidence="8">
    <location>
        <begin position="812"/>
        <end position="822"/>
    </location>
</feature>
<feature type="region of interest" description="Disordered" evidence="8">
    <location>
        <begin position="702"/>
        <end position="862"/>
    </location>
</feature>
<dbReference type="Gene3D" id="1.10.287.630">
    <property type="entry name" value="Helix hairpin bin"/>
    <property type="match status" value="1"/>
</dbReference>
<keyword evidence="12" id="KW-1185">Reference proteome</keyword>
<evidence type="ECO:0000256" key="6">
    <source>
        <dbReference type="ARBA" id="ARBA00023136"/>
    </source>
</evidence>
<dbReference type="Gene3D" id="1.10.287.70">
    <property type="match status" value="1"/>
</dbReference>
<evidence type="ECO:0000256" key="3">
    <source>
        <dbReference type="ARBA" id="ARBA00022692"/>
    </source>
</evidence>
<accession>A0A1Y1IDY4</accession>
<feature type="transmembrane region" description="Helical" evidence="9">
    <location>
        <begin position="340"/>
        <end position="358"/>
    </location>
</feature>
<keyword evidence="4 9" id="KW-1133">Transmembrane helix</keyword>
<dbReference type="GO" id="GO:0016020">
    <property type="term" value="C:membrane"/>
    <property type="evidence" value="ECO:0007669"/>
    <property type="project" value="UniProtKB-SubCell"/>
</dbReference>
<feature type="transmembrane region" description="Helical" evidence="9">
    <location>
        <begin position="86"/>
        <end position="105"/>
    </location>
</feature>
<evidence type="ECO:0000256" key="2">
    <source>
        <dbReference type="ARBA" id="ARBA00022448"/>
    </source>
</evidence>
<dbReference type="OMA" id="HEVILDH"/>
<dbReference type="InterPro" id="IPR014710">
    <property type="entry name" value="RmlC-like_jellyroll"/>
</dbReference>
<dbReference type="InterPro" id="IPR005821">
    <property type="entry name" value="Ion_trans_dom"/>
</dbReference>
<proteinExistence type="predicted"/>
<evidence type="ECO:0000256" key="8">
    <source>
        <dbReference type="SAM" id="MobiDB-lite"/>
    </source>
</evidence>
<dbReference type="PANTHER" id="PTHR47823">
    <property type="entry name" value="ION_TRANS DOMAIN-CONTAINING PROTEIN"/>
    <property type="match status" value="1"/>
</dbReference>
<feature type="region of interest" description="Disordered" evidence="8">
    <location>
        <begin position="564"/>
        <end position="590"/>
    </location>
</feature>
<dbReference type="OrthoDB" id="426293at2759"/>
<dbReference type="Pfam" id="PF00520">
    <property type="entry name" value="Ion_trans"/>
    <property type="match status" value="1"/>
</dbReference>
<dbReference type="EMBL" id="DF237355">
    <property type="protein sequence ID" value="GAQ88172.1"/>
    <property type="molecule type" value="Genomic_DNA"/>
</dbReference>
<keyword evidence="2" id="KW-0813">Transport</keyword>
<sequence length="923" mass="101975">MGASSEKSAKRFQNYIRGVHTIVGTQDYLRKSAKSSLVLFGRDHETAEATKTVSFKVQLRAEELYNKYMKKWILAPDGRFRRRWDLLQMLCMLYISIVIPFRVGLGASAEGGWYIFELTIDAYFYLDLIINFLTGHQYADGALIMVPKDVAFHYLKTWFPLDFVACLPVDLILRVVQGTFYCSLSRTCHHKISTAGMLFRLLKILRLFKLIKLVRLFSIRRLLDRYHHDLFLVLPFLSVAQMFIVILFLGHLYACFFYYFSTSDWRTPAEKRGLAETLSSGTSTDSRRLPWIISEFGGEYGTPGSMGLASRYIGALYWAFATLCTVGYGDISAKTEGERVFAIVSMITGGFVFSGVIAKIGSLVAKVDAAKTAHNDKMDAVTAFIREHKMPRDLRSQVLIFFTKQQVRAYNVRTILSQMPYDLRSSILLYLYRDIIKKVPFFDGTDDIFITDVCLRLKPATYAAGTYIYTTGEIGRDLLVVVKGEVEVLGPQKQVTRVLYEGSYFGEGCILGDVRRMESVRARTPCSLCVLEADDLEELLINYPEMDQMLRRVYSRRKQHFKSAATSFSSVPSPGPRRRHSTDPNGTVPRAAEPADALHLLAGGLKPAANPPPGMDLRAIARLSRSATNGPGASEWSGPETSLGKEEATLLSESLGFGSPPQTQESPGSEAESKGWKPMARLFKNQVVPEELTKELKKELTRKATNLRADPALGGASTDAPEKTRGGGNEPEEGRTRVASSMDGVTTSGTGRIGSVTEPESSGNGGGSPTGHRRRLSAQAGGQEKWANGGNLKLVVNGDSDTGDTGGAENLDAGHSDRRSPKSQELPGIMSFRRRSSTQASLLGVQEPSTGEAAESGTSSGLSGLRAELRNLRHEVKVLRTEHRQDAALVQEQYKAIMSLLLKVSRQTVSGQGSDNDFFVHHA</sequence>